<dbReference type="InterPro" id="IPR018389">
    <property type="entry name" value="DctP_fam"/>
</dbReference>
<organism evidence="2">
    <name type="scientific">marine metagenome</name>
    <dbReference type="NCBI Taxonomy" id="408172"/>
    <lineage>
        <taxon>unclassified sequences</taxon>
        <taxon>metagenomes</taxon>
        <taxon>ecological metagenomes</taxon>
    </lineage>
</organism>
<dbReference type="InterPro" id="IPR038404">
    <property type="entry name" value="TRAP_DctP_sf"/>
</dbReference>
<dbReference type="GO" id="GO:0005886">
    <property type="term" value="C:plasma membrane"/>
    <property type="evidence" value="ECO:0007669"/>
    <property type="project" value="InterPro"/>
</dbReference>
<feature type="non-terminal residue" evidence="2">
    <location>
        <position position="290"/>
    </location>
</feature>
<dbReference type="CDD" id="cd13604">
    <property type="entry name" value="PBP2_TRAP_ketoacid_lactate_like"/>
    <property type="match status" value="1"/>
</dbReference>
<feature type="non-terminal residue" evidence="2">
    <location>
        <position position="1"/>
    </location>
</feature>
<dbReference type="Pfam" id="PF03480">
    <property type="entry name" value="DctP"/>
    <property type="match status" value="1"/>
</dbReference>
<dbReference type="SUPFAM" id="SSF53850">
    <property type="entry name" value="Periplasmic binding protein-like II"/>
    <property type="match status" value="1"/>
</dbReference>
<reference evidence="2" key="1">
    <citation type="submission" date="2018-05" db="EMBL/GenBank/DDBJ databases">
        <authorList>
            <person name="Lanie J.A."/>
            <person name="Ng W.-L."/>
            <person name="Kazmierczak K.M."/>
            <person name="Andrzejewski T.M."/>
            <person name="Davidsen T.M."/>
            <person name="Wayne K.J."/>
            <person name="Tettelin H."/>
            <person name="Glass J.I."/>
            <person name="Rusch D."/>
            <person name="Podicherti R."/>
            <person name="Tsui H.-C.T."/>
            <person name="Winkler M.E."/>
        </authorList>
    </citation>
    <scope>NUCLEOTIDE SEQUENCE</scope>
</reference>
<dbReference type="PANTHER" id="PTHR33376">
    <property type="match status" value="1"/>
</dbReference>
<accession>A0A382USH8</accession>
<proteinExistence type="predicted"/>
<dbReference type="GO" id="GO:0055085">
    <property type="term" value="P:transmembrane transport"/>
    <property type="evidence" value="ECO:0007669"/>
    <property type="project" value="InterPro"/>
</dbReference>
<evidence type="ECO:0000256" key="1">
    <source>
        <dbReference type="ARBA" id="ARBA00022729"/>
    </source>
</evidence>
<evidence type="ECO:0000313" key="2">
    <source>
        <dbReference type="EMBL" id="SVD37097.1"/>
    </source>
</evidence>
<gene>
    <name evidence="2" type="ORF">METZ01_LOCUS389951</name>
</gene>
<dbReference type="NCBIfam" id="NF037995">
    <property type="entry name" value="TRAP_S1"/>
    <property type="match status" value="1"/>
</dbReference>
<name>A0A382USH8_9ZZZZ</name>
<protein>
    <submittedName>
        <fullName evidence="2">Uncharacterized protein</fullName>
    </submittedName>
</protein>
<dbReference type="AlphaFoldDB" id="A0A382USH8"/>
<dbReference type="Gene3D" id="3.40.190.170">
    <property type="entry name" value="Bacterial extracellular solute-binding protein, family 7"/>
    <property type="match status" value="1"/>
</dbReference>
<sequence>WPKNFPGVGTGAQDLADLIGSMSGGRLKIKLFAAGELVPAFEVFDAVREETAECGHSVAYYWIAKNKSIPFFGAVPGGLTDKEHKAWIQYGGGQELWDELYNGFGLRAFMAGGSGTQMGGWFKKEIHSLADFKGLKFRIPGLAAEVVNRMGATAVNTPGGEIMPALQSGVIDAAEWVGPWNDLAFGFHKVAKHYYGPGFQEGGGSGELMINLNAWNQLPKDLQDIVYAAAGGTGLGVLQAAADNKKLSIGVDSNQNHIQPGSVLTSMLKRVDVASYEVFKTAHEGTWKPG</sequence>
<keyword evidence="1" id="KW-0732">Signal</keyword>
<dbReference type="PANTHER" id="PTHR33376:SF5">
    <property type="entry name" value="EXTRACYTOPLASMIC SOLUTE RECEPTOR PROTEIN"/>
    <property type="match status" value="1"/>
</dbReference>
<dbReference type="EMBL" id="UINC01146398">
    <property type="protein sequence ID" value="SVD37097.1"/>
    <property type="molecule type" value="Genomic_DNA"/>
</dbReference>